<organism evidence="1 2">
    <name type="scientific">Desulfonema magnum</name>
    <dbReference type="NCBI Taxonomy" id="45655"/>
    <lineage>
        <taxon>Bacteria</taxon>
        <taxon>Pseudomonadati</taxon>
        <taxon>Thermodesulfobacteriota</taxon>
        <taxon>Desulfobacteria</taxon>
        <taxon>Desulfobacterales</taxon>
        <taxon>Desulfococcaceae</taxon>
        <taxon>Desulfonema</taxon>
    </lineage>
</organism>
<dbReference type="EMBL" id="CP061800">
    <property type="protein sequence ID" value="QTA89138.1"/>
    <property type="molecule type" value="Genomic_DNA"/>
</dbReference>
<evidence type="ECO:0000313" key="1">
    <source>
        <dbReference type="EMBL" id="QTA89138.1"/>
    </source>
</evidence>
<name>A0A975BP94_9BACT</name>
<proteinExistence type="predicted"/>
<reference evidence="1" key="1">
    <citation type="journal article" date="2021" name="Microb. Physiol.">
        <title>Proteogenomic Insights into the Physiology of Marine, Sulfate-Reducing, Filamentous Desulfonema limicola and Desulfonema magnum.</title>
        <authorList>
            <person name="Schnaars V."/>
            <person name="Wohlbrand L."/>
            <person name="Scheve S."/>
            <person name="Hinrichs C."/>
            <person name="Reinhardt R."/>
            <person name="Rabus R."/>
        </authorList>
    </citation>
    <scope>NUCLEOTIDE SEQUENCE</scope>
    <source>
        <strain evidence="1">4be13</strain>
    </source>
</reference>
<dbReference type="AlphaFoldDB" id="A0A975BP94"/>
<dbReference type="SMART" id="SM01234">
    <property type="entry name" value="Haemolytic"/>
    <property type="match status" value="1"/>
</dbReference>
<protein>
    <submittedName>
        <fullName evidence="1">Membrane protein insertion efficiency factor</fullName>
    </submittedName>
</protein>
<gene>
    <name evidence="1" type="ORF">dnm_051870</name>
</gene>
<evidence type="ECO:0000313" key="2">
    <source>
        <dbReference type="Proteomes" id="UP000663722"/>
    </source>
</evidence>
<dbReference type="InterPro" id="IPR002696">
    <property type="entry name" value="Membr_insert_effic_factor_YidD"/>
</dbReference>
<keyword evidence="2" id="KW-1185">Reference proteome</keyword>
<sequence>MPLVEPAETGKLPPKKTVIISKNMKRNPLMQTRNTMRRLIYAMVFGFLFSCAHSDAVKTESENKFNPISDIVRFYRGPLNHFSAVRRSECPMYPSCSQYSLQSLHQHGLFIGWMMTCDRLMRCGRDELKLSPGTSVDGKWKCYDPVKNNDFWWNPR</sequence>
<dbReference type="NCBIfam" id="TIGR00278">
    <property type="entry name" value="membrane protein insertion efficiency factor YidD"/>
    <property type="match status" value="1"/>
</dbReference>
<dbReference type="KEGG" id="dmm:dnm_051870"/>
<dbReference type="Pfam" id="PF01809">
    <property type="entry name" value="YidD"/>
    <property type="match status" value="1"/>
</dbReference>
<accession>A0A975BP94</accession>
<dbReference type="Proteomes" id="UP000663722">
    <property type="component" value="Chromosome"/>
</dbReference>